<dbReference type="EMBL" id="NRDI02000024">
    <property type="protein sequence ID" value="KAI1508773.1"/>
    <property type="molecule type" value="Genomic_DNA"/>
</dbReference>
<dbReference type="OMA" id="HERYYHK"/>
<protein>
    <submittedName>
        <fullName evidence="1">Uncharacterized protein</fullName>
    </submittedName>
</protein>
<evidence type="ECO:0000313" key="3">
    <source>
        <dbReference type="Proteomes" id="UP000245464"/>
    </source>
</evidence>
<keyword evidence="4" id="KW-1185">Reference proteome</keyword>
<evidence type="ECO:0000313" key="4">
    <source>
        <dbReference type="Proteomes" id="UP000249757"/>
    </source>
</evidence>
<reference evidence="1" key="1">
    <citation type="journal article" date="2018" name="BMC Genomics">
        <title>Comparative genomics of the wheat fungal pathogen Pyrenophora tritici-repentis reveals chromosomal variations and genome plasticity.</title>
        <authorList>
            <person name="Moolhuijzen P."/>
            <person name="See P.T."/>
            <person name="Hane J.K."/>
            <person name="Shi G."/>
            <person name="Liu Z."/>
            <person name="Oliver R.P."/>
            <person name="Moffat C.S."/>
        </authorList>
    </citation>
    <scope>NUCLEOTIDE SEQUENCE [LARGE SCALE GENOMIC DNA]</scope>
    <source>
        <strain evidence="1">M4</strain>
    </source>
</reference>
<dbReference type="EMBL" id="NQIK02000010">
    <property type="protein sequence ID" value="KAF7564928.1"/>
    <property type="molecule type" value="Genomic_DNA"/>
</dbReference>
<dbReference type="Proteomes" id="UP000245464">
    <property type="component" value="Chromosome 10"/>
</dbReference>
<evidence type="ECO:0000313" key="1">
    <source>
        <dbReference type="EMBL" id="KAF7564928.1"/>
    </source>
</evidence>
<proteinExistence type="predicted"/>
<dbReference type="OrthoDB" id="3670053at2759"/>
<evidence type="ECO:0000313" key="2">
    <source>
        <dbReference type="EMBL" id="KAI1508773.1"/>
    </source>
</evidence>
<reference evidence="4" key="4">
    <citation type="journal article" date="2022" name="Microb. Genom.">
        <title>A global pangenome for the wheat fungal pathogen Pyrenophora tritici-repentis and prediction of effector protein structural homology.</title>
        <authorList>
            <person name="Moolhuijzen P.M."/>
            <person name="See P.T."/>
            <person name="Shi G."/>
            <person name="Powell H.R."/>
            <person name="Cockram J."/>
            <person name="Jorgensen L.N."/>
            <person name="Benslimane H."/>
            <person name="Strelkov S.E."/>
            <person name="Turner J."/>
            <person name="Liu Z."/>
            <person name="Moffat C.S."/>
        </authorList>
    </citation>
    <scope>NUCLEOTIDE SEQUENCE [LARGE SCALE GENOMIC DNA]</scope>
</reference>
<reference evidence="2" key="3">
    <citation type="journal article" date="2022" name="bioRxiv">
        <title>A global pangenome for the wheat fungal pathogen Pyrenophora tritici-repentis and prediction of effector protein structural homology.</title>
        <authorList>
            <person name="Moolhuijzen P."/>
            <person name="See P.T."/>
            <person name="Shi G."/>
            <person name="Powell H.R."/>
            <person name="Cockram J."/>
            <person name="Jorgensen L.N."/>
            <person name="Benslimane H."/>
            <person name="Strelkov S.E."/>
            <person name="Turner J."/>
            <person name="Liu Z."/>
            <person name="Moffat C.S."/>
        </authorList>
    </citation>
    <scope>NUCLEOTIDE SEQUENCE</scope>
    <source>
        <strain evidence="2">86-124</strain>
    </source>
</reference>
<accession>A0A2W1HJN4</accession>
<name>A0A2W1HJN4_9PLEO</name>
<comment type="caution">
    <text evidence="1">The sequence shown here is derived from an EMBL/GenBank/DDBJ whole genome shotgun (WGS) entry which is preliminary data.</text>
</comment>
<reference evidence="2" key="2">
    <citation type="submission" date="2021-05" db="EMBL/GenBank/DDBJ databases">
        <authorList>
            <person name="Moolhuijzen P.M."/>
            <person name="Moffat C.S."/>
        </authorList>
    </citation>
    <scope>NUCLEOTIDE SEQUENCE</scope>
    <source>
        <strain evidence="2">86-124</strain>
    </source>
</reference>
<organism evidence="1 3">
    <name type="scientific">Pyrenophora tritici-repentis</name>
    <dbReference type="NCBI Taxonomy" id="45151"/>
    <lineage>
        <taxon>Eukaryota</taxon>
        <taxon>Fungi</taxon>
        <taxon>Dikarya</taxon>
        <taxon>Ascomycota</taxon>
        <taxon>Pezizomycotina</taxon>
        <taxon>Dothideomycetes</taxon>
        <taxon>Pleosporomycetidae</taxon>
        <taxon>Pleosporales</taxon>
        <taxon>Pleosporineae</taxon>
        <taxon>Pleosporaceae</taxon>
        <taxon>Pyrenophora</taxon>
    </lineage>
</organism>
<gene>
    <name evidence="2" type="ORF">Ptr86124_012402</name>
    <name evidence="1" type="ORF">PtrM4_043620</name>
</gene>
<dbReference type="Proteomes" id="UP000249757">
    <property type="component" value="Unassembled WGS sequence"/>
</dbReference>
<dbReference type="AlphaFoldDB" id="A0A2W1HJN4"/>
<sequence>MSRVKMDLAYAILMSQCTEGTFLYTPASADTFRPGACGYFDDTGLWEDIVDLRDYRQLAMKHYKCPQDQLVTMLQDPTSSTWDPLSVERDEEKGFKVNAGLSGVAAQAPVDLGFDAERKRTSDAGASLKTLAPVENHKFNSEAEAVIMKWMEDNRKNLIVKHGSQIEQFGVWIITQTWVTAKCEISMWNKTGKNIDAGTELGATNIAKFKADASSSISSGVDQEKLWDKEPGGYAISFKGLWFRPTRNIFSSELVKRTPRDGFLRSNRVTHLEVDGNGETHHVTMKIMKTETIEAPVVFDVETVG</sequence>